<feature type="domain" description="HTH IS408-type" evidence="1">
    <location>
        <begin position="11"/>
        <end position="92"/>
    </location>
</feature>
<evidence type="ECO:0000259" key="1">
    <source>
        <dbReference type="PROSITE" id="PS50532"/>
    </source>
</evidence>
<dbReference type="PROSITE" id="PS50532">
    <property type="entry name" value="HTH_IS408"/>
    <property type="match status" value="1"/>
</dbReference>
<protein>
    <recommendedName>
        <fullName evidence="1">HTH IS408-type domain-containing protein</fullName>
    </recommendedName>
</protein>
<dbReference type="EMBL" id="JAVDWR010000051">
    <property type="protein sequence ID" value="MDR7123182.1"/>
    <property type="molecule type" value="Genomic_DNA"/>
</dbReference>
<organism evidence="2 3">
    <name type="scientific">Rheinheimera soli</name>
    <dbReference type="NCBI Taxonomy" id="443616"/>
    <lineage>
        <taxon>Bacteria</taxon>
        <taxon>Pseudomonadati</taxon>
        <taxon>Pseudomonadota</taxon>
        <taxon>Gammaproteobacteria</taxon>
        <taxon>Chromatiales</taxon>
        <taxon>Chromatiaceae</taxon>
        <taxon>Rheinheimera</taxon>
    </lineage>
</organism>
<reference evidence="2 3" key="1">
    <citation type="submission" date="2023-07" db="EMBL/GenBank/DDBJ databases">
        <title>Sorghum-associated microbial communities from plants grown in Nebraska, USA.</title>
        <authorList>
            <person name="Schachtman D."/>
        </authorList>
    </citation>
    <scope>NUCLEOTIDE SEQUENCE [LARGE SCALE GENOMIC DNA]</scope>
    <source>
        <strain evidence="2 3">4138</strain>
    </source>
</reference>
<feature type="non-terminal residue" evidence="2">
    <location>
        <position position="98"/>
    </location>
</feature>
<comment type="caution">
    <text evidence="2">The sequence shown here is derived from an EMBL/GenBank/DDBJ whole genome shotgun (WGS) entry which is preliminary data.</text>
</comment>
<evidence type="ECO:0000313" key="3">
    <source>
        <dbReference type="Proteomes" id="UP001257909"/>
    </source>
</evidence>
<evidence type="ECO:0000313" key="2">
    <source>
        <dbReference type="EMBL" id="MDR7123182.1"/>
    </source>
</evidence>
<dbReference type="InterPro" id="IPR017895">
    <property type="entry name" value="HTH_IS408/IS1162_type"/>
</dbReference>
<name>A0ABU1W5N1_9GAMM</name>
<proteinExistence type="predicted"/>
<gene>
    <name evidence="2" type="ORF">J2W69_004170</name>
</gene>
<sequence>MPRQRTSMRKLREILRLRLYAGLSIRQIRDSLRVSIGAIQKVATAAEQNGITWPLICTLDDSELARWFYPQADTQVSTRLELPDWCAVHKELRKAGVT</sequence>
<dbReference type="Proteomes" id="UP001257909">
    <property type="component" value="Unassembled WGS sequence"/>
</dbReference>
<keyword evidence="3" id="KW-1185">Reference proteome</keyword>
<accession>A0ABU1W5N1</accession>